<feature type="transmembrane region" description="Helical" evidence="16">
    <location>
        <begin position="251"/>
        <end position="273"/>
    </location>
</feature>
<dbReference type="EMBL" id="FJ809755">
    <property type="protein sequence ID" value="ACQ91078.1"/>
    <property type="molecule type" value="Genomic_DNA"/>
</dbReference>
<gene>
    <name evidence="20" type="primary">ND4</name>
</gene>
<keyword evidence="12 16" id="KW-0830">Ubiquinone</keyword>
<keyword evidence="14 16" id="KW-0472">Membrane</keyword>
<feature type="transmembrane region" description="Helical" evidence="16">
    <location>
        <begin position="189"/>
        <end position="207"/>
    </location>
</feature>
<keyword evidence="8" id="KW-1278">Translocase</keyword>
<feature type="transmembrane region" description="Helical" evidence="16">
    <location>
        <begin position="307"/>
        <end position="326"/>
    </location>
</feature>
<keyword evidence="11 16" id="KW-0520">NAD</keyword>
<dbReference type="InterPro" id="IPR000260">
    <property type="entry name" value="NADH4_N"/>
</dbReference>
<dbReference type="PANTHER" id="PTHR43507">
    <property type="entry name" value="NADH-UBIQUINONE OXIDOREDUCTASE CHAIN 4"/>
    <property type="match status" value="1"/>
</dbReference>
<evidence type="ECO:0000256" key="11">
    <source>
        <dbReference type="ARBA" id="ARBA00023027"/>
    </source>
</evidence>
<dbReference type="AlphaFoldDB" id="D2DW51"/>
<keyword evidence="9 16" id="KW-0249">Electron transport</keyword>
<evidence type="ECO:0000256" key="1">
    <source>
        <dbReference type="ARBA" id="ARBA00004225"/>
    </source>
</evidence>
<evidence type="ECO:0000256" key="9">
    <source>
        <dbReference type="ARBA" id="ARBA00022982"/>
    </source>
</evidence>
<evidence type="ECO:0000256" key="8">
    <source>
        <dbReference type="ARBA" id="ARBA00022967"/>
    </source>
</evidence>
<feature type="signal peptide" evidence="17">
    <location>
        <begin position="1"/>
        <end position="20"/>
    </location>
</feature>
<keyword evidence="17" id="KW-0732">Signal</keyword>
<dbReference type="GO" id="GO:0008137">
    <property type="term" value="F:NADH dehydrogenase (ubiquinone) activity"/>
    <property type="evidence" value="ECO:0007669"/>
    <property type="project" value="UniProtKB-UniRule"/>
</dbReference>
<dbReference type="InterPro" id="IPR001750">
    <property type="entry name" value="ND/Mrp_TM"/>
</dbReference>
<feature type="transmembrane region" description="Helical" evidence="16">
    <location>
        <begin position="385"/>
        <end position="406"/>
    </location>
</feature>
<evidence type="ECO:0000256" key="5">
    <source>
        <dbReference type="ARBA" id="ARBA00022448"/>
    </source>
</evidence>
<feature type="transmembrane region" description="Helical" evidence="16">
    <location>
        <begin position="118"/>
        <end position="137"/>
    </location>
</feature>
<comment type="catalytic activity">
    <reaction evidence="15 16">
        <text>a ubiquinone + NADH + 5 H(+)(in) = a ubiquinol + NAD(+) + 4 H(+)(out)</text>
        <dbReference type="Rhea" id="RHEA:29091"/>
        <dbReference type="Rhea" id="RHEA-COMP:9565"/>
        <dbReference type="Rhea" id="RHEA-COMP:9566"/>
        <dbReference type="ChEBI" id="CHEBI:15378"/>
        <dbReference type="ChEBI" id="CHEBI:16389"/>
        <dbReference type="ChEBI" id="CHEBI:17976"/>
        <dbReference type="ChEBI" id="CHEBI:57540"/>
        <dbReference type="ChEBI" id="CHEBI:57945"/>
        <dbReference type="EC" id="7.1.1.2"/>
    </reaction>
</comment>
<evidence type="ECO:0000256" key="12">
    <source>
        <dbReference type="ARBA" id="ARBA00023075"/>
    </source>
</evidence>
<dbReference type="PRINTS" id="PR01437">
    <property type="entry name" value="NUOXDRDTASE4"/>
</dbReference>
<feature type="domain" description="NADH:ubiquinone oxidoreductase chain 4 N-terminal" evidence="19">
    <location>
        <begin position="5"/>
        <end position="107"/>
    </location>
</feature>
<evidence type="ECO:0000256" key="7">
    <source>
        <dbReference type="ARBA" id="ARBA00022692"/>
    </source>
</evidence>
<proteinExistence type="inferred from homology"/>
<feature type="transmembrane region" description="Helical" evidence="16">
    <location>
        <begin position="149"/>
        <end position="169"/>
    </location>
</feature>
<feature type="transmembrane region" description="Helical" evidence="16">
    <location>
        <begin position="338"/>
        <end position="356"/>
    </location>
</feature>
<evidence type="ECO:0000256" key="6">
    <source>
        <dbReference type="ARBA" id="ARBA00022660"/>
    </source>
</evidence>
<dbReference type="InterPro" id="IPR003918">
    <property type="entry name" value="NADH_UbQ_OxRdtase"/>
</dbReference>
<evidence type="ECO:0000256" key="17">
    <source>
        <dbReference type="SAM" id="SignalP"/>
    </source>
</evidence>
<keyword evidence="6 16" id="KW-0679">Respiratory chain</keyword>
<comment type="similarity">
    <text evidence="2 16">Belongs to the complex I subunit 4 family.</text>
</comment>
<organism evidence="20">
    <name type="scientific">Pyganodon grandis</name>
    <name type="common">Giant floater mussel</name>
    <dbReference type="NCBI Taxonomy" id="96932"/>
    <lineage>
        <taxon>Eukaryota</taxon>
        <taxon>Metazoa</taxon>
        <taxon>Spiralia</taxon>
        <taxon>Lophotrochozoa</taxon>
        <taxon>Mollusca</taxon>
        <taxon>Bivalvia</taxon>
        <taxon>Autobranchia</taxon>
        <taxon>Heteroconchia</taxon>
        <taxon>Palaeoheterodonta</taxon>
        <taxon>Unionida</taxon>
        <taxon>Unionoidea</taxon>
        <taxon>Unionidae</taxon>
        <taxon>Anodontinae</taxon>
        <taxon>Pyganodon</taxon>
    </lineage>
</organism>
<name>D2DW51_PYGGR</name>
<keyword evidence="7 16" id="KW-0812">Transmembrane</keyword>
<evidence type="ECO:0000256" key="16">
    <source>
        <dbReference type="RuleBase" id="RU003297"/>
    </source>
</evidence>
<evidence type="ECO:0000256" key="4">
    <source>
        <dbReference type="ARBA" id="ARBA00021006"/>
    </source>
</evidence>
<dbReference type="GO" id="GO:0003954">
    <property type="term" value="F:NADH dehydrogenase activity"/>
    <property type="evidence" value="ECO:0007669"/>
    <property type="project" value="TreeGrafter"/>
</dbReference>
<sequence>MLFSSLLLMAFLLVMISVSSELSWWTSIWISALSTEIMACISYSNTGVSSCSYGGVFNCDELSCAMIWLSSFICSLSLLGSNKILTQKTMESSFLGCLLTLMLILAVCFSVNSLLMFYIFFELSLIPTFLVICGWGYQPERLRASKFMVLYTVSASLPLLMFILCVIWTSGSLEFSLLSLWNVEVKGLFLFMACVTAFLAKTPMYGLHMWLPKAHVEAPVAGSMILAGVLLKLGGYGLARFIQFFKEWDSAVFSCVVCLCIFGGVMGSFICCFQVDMKSLVAYSSVGHMSLVLCGFMSGSFVGFAGAWLLMTAHGLSSSGMFYLVSEMYGLFSSRSMVLVRGMSGNLVGVNVWLVLMCGFNAAAPPSMSICSEVILYISLMNYSLLFCGFLGFLSFLSCLYSWLLYCNTQSGSYPSWARPVSVVSSIYLQSVLCSSLSFPLIGLCLCL</sequence>
<evidence type="ECO:0000256" key="10">
    <source>
        <dbReference type="ARBA" id="ARBA00022989"/>
    </source>
</evidence>
<comment type="function">
    <text evidence="16">Core subunit of the mitochondrial membrane respiratory chain NADH dehydrogenase (Complex I) which catalyzes electron transfer from NADH through the respiratory chain, using ubiquinone as an electron acceptor. Essential for the catalytic activity and assembly of complex I.</text>
</comment>
<evidence type="ECO:0000256" key="2">
    <source>
        <dbReference type="ARBA" id="ARBA00009025"/>
    </source>
</evidence>
<protein>
    <recommendedName>
        <fullName evidence="4 16">NADH-ubiquinone oxidoreductase chain 4</fullName>
        <ecNumber evidence="3 16">7.1.1.2</ecNumber>
    </recommendedName>
</protein>
<dbReference type="EC" id="7.1.1.2" evidence="3 16"/>
<keyword evidence="13 16" id="KW-0496">Mitochondrion</keyword>
<feature type="chain" id="PRO_5003030907" description="NADH-ubiquinone oxidoreductase chain 4" evidence="17">
    <location>
        <begin position="21"/>
        <end position="448"/>
    </location>
</feature>
<accession>D2DW51</accession>
<feature type="transmembrane region" description="Helical" evidence="16">
    <location>
        <begin position="93"/>
        <end position="112"/>
    </location>
</feature>
<evidence type="ECO:0000256" key="15">
    <source>
        <dbReference type="ARBA" id="ARBA00049551"/>
    </source>
</evidence>
<reference evidence="20" key="1">
    <citation type="journal article" date="2009" name="Genetics">
        <title>Comparative mitochondrial genomics of freshwater mussels (Bivalvia: Unionoida) with doubly uniparental inheritance of mtDNA: gender-specific open reading frames and putative origins of replication.</title>
        <authorList>
            <person name="Breton S."/>
            <person name="Beaupre H.D."/>
            <person name="Stewart D.T."/>
            <person name="Piontkivska H."/>
            <person name="Karmakar M."/>
            <person name="Bogan A.E."/>
            <person name="Blier P.U."/>
            <person name="Hoeh W.R."/>
        </authorList>
    </citation>
    <scope>NUCLEOTIDE SEQUENCE</scope>
</reference>
<dbReference type="Pfam" id="PF01059">
    <property type="entry name" value="Oxidored_q5_N"/>
    <property type="match status" value="1"/>
</dbReference>
<dbReference type="GO" id="GO:0031966">
    <property type="term" value="C:mitochondrial membrane"/>
    <property type="evidence" value="ECO:0007669"/>
    <property type="project" value="UniProtKB-SubCell"/>
</dbReference>
<feature type="transmembrane region" description="Helical" evidence="16">
    <location>
        <begin position="219"/>
        <end position="239"/>
    </location>
</feature>
<evidence type="ECO:0000256" key="3">
    <source>
        <dbReference type="ARBA" id="ARBA00012944"/>
    </source>
</evidence>
<dbReference type="PANTHER" id="PTHR43507:SF20">
    <property type="entry name" value="NADH-UBIQUINONE OXIDOREDUCTASE CHAIN 4"/>
    <property type="match status" value="1"/>
</dbReference>
<comment type="subcellular location">
    <subcellularLocation>
        <location evidence="1 16">Mitochondrion membrane</location>
        <topology evidence="1 16">Multi-pass membrane protein</topology>
    </subcellularLocation>
</comment>
<geneLocation type="mitochondrion" evidence="20"/>
<dbReference type="Pfam" id="PF00361">
    <property type="entry name" value="Proton_antipo_M"/>
    <property type="match status" value="1"/>
</dbReference>
<keyword evidence="10 16" id="KW-1133">Transmembrane helix</keyword>
<feature type="transmembrane region" description="Helical" evidence="16">
    <location>
        <begin position="280"/>
        <end position="301"/>
    </location>
</feature>
<evidence type="ECO:0000259" key="18">
    <source>
        <dbReference type="Pfam" id="PF00361"/>
    </source>
</evidence>
<feature type="domain" description="NADH:quinone oxidoreductase/Mrp antiporter transmembrane" evidence="18">
    <location>
        <begin position="112"/>
        <end position="397"/>
    </location>
</feature>
<dbReference type="GO" id="GO:0015990">
    <property type="term" value="P:electron transport coupled proton transport"/>
    <property type="evidence" value="ECO:0007669"/>
    <property type="project" value="TreeGrafter"/>
</dbReference>
<dbReference type="GO" id="GO:0042773">
    <property type="term" value="P:ATP synthesis coupled electron transport"/>
    <property type="evidence" value="ECO:0007669"/>
    <property type="project" value="InterPro"/>
</dbReference>
<evidence type="ECO:0000259" key="19">
    <source>
        <dbReference type="Pfam" id="PF01059"/>
    </source>
</evidence>
<evidence type="ECO:0000256" key="13">
    <source>
        <dbReference type="ARBA" id="ARBA00023128"/>
    </source>
</evidence>
<dbReference type="GO" id="GO:0048039">
    <property type="term" value="F:ubiquinone binding"/>
    <property type="evidence" value="ECO:0007669"/>
    <property type="project" value="TreeGrafter"/>
</dbReference>
<evidence type="ECO:0000313" key="20">
    <source>
        <dbReference type="EMBL" id="ACQ91078.1"/>
    </source>
</evidence>
<feature type="transmembrane region" description="Helical" evidence="16">
    <location>
        <begin position="65"/>
        <end position="81"/>
    </location>
</feature>
<keyword evidence="5 16" id="KW-0813">Transport</keyword>
<evidence type="ECO:0000256" key="14">
    <source>
        <dbReference type="ARBA" id="ARBA00023136"/>
    </source>
</evidence>